<dbReference type="GeneID" id="97330382"/>
<feature type="transmembrane region" description="Helical" evidence="5">
    <location>
        <begin position="18"/>
        <end position="36"/>
    </location>
</feature>
<feature type="transmembrane region" description="Helical" evidence="5">
    <location>
        <begin position="298"/>
        <end position="319"/>
    </location>
</feature>
<evidence type="ECO:0000256" key="4">
    <source>
        <dbReference type="ARBA" id="ARBA00023136"/>
    </source>
</evidence>
<dbReference type="GO" id="GO:0016874">
    <property type="term" value="F:ligase activity"/>
    <property type="evidence" value="ECO:0007669"/>
    <property type="project" value="UniProtKB-KW"/>
</dbReference>
<keyword evidence="7" id="KW-0436">Ligase</keyword>
<protein>
    <submittedName>
        <fullName evidence="7">Lipid A core-O-antigen ligase and related enzymes</fullName>
    </submittedName>
    <submittedName>
        <fullName evidence="8">O-antigen ligase family protein</fullName>
    </submittedName>
</protein>
<dbReference type="PANTHER" id="PTHR37422">
    <property type="entry name" value="TEICHURONIC ACID BIOSYNTHESIS PROTEIN TUAE"/>
    <property type="match status" value="1"/>
</dbReference>
<dbReference type="Pfam" id="PF04932">
    <property type="entry name" value="Wzy_C"/>
    <property type="match status" value="1"/>
</dbReference>
<feature type="domain" description="O-antigen ligase-related" evidence="6">
    <location>
        <begin position="175"/>
        <end position="305"/>
    </location>
</feature>
<name>A0A174EN68_9FIRM</name>
<dbReference type="RefSeq" id="WP_004847035.1">
    <property type="nucleotide sequence ID" value="NZ_CATVPX010000075.1"/>
</dbReference>
<accession>A0A174EN68</accession>
<keyword evidence="3 5" id="KW-1133">Transmembrane helix</keyword>
<keyword evidence="2 5" id="KW-0812">Transmembrane</keyword>
<dbReference type="InterPro" id="IPR051533">
    <property type="entry name" value="WaaL-like"/>
</dbReference>
<evidence type="ECO:0000256" key="5">
    <source>
        <dbReference type="SAM" id="Phobius"/>
    </source>
</evidence>
<reference evidence="8 10" key="2">
    <citation type="journal article" date="2019" name="Science, e1252229">
        <title>Invertible promoters mediate bacterial phase variation, antibiotic resistance, and host adaptation in the gut.</title>
        <authorList>
            <person name="Jiang X."/>
            <person name="Hall A.B."/>
            <person name="Arthur T.D."/>
            <person name="Plichta D.R."/>
            <person name="Covington C.T."/>
            <person name="Poyet M."/>
            <person name="Crothers J."/>
            <person name="Moses P.L."/>
            <person name="Tolonen A.C."/>
            <person name="Vlamakis H."/>
            <person name="Alm E.J."/>
            <person name="Xavier R.J."/>
        </authorList>
    </citation>
    <scope>NUCLEOTIDE SEQUENCE [LARGE SCALE GENOMIC DNA]</scope>
    <source>
        <strain evidence="10">aa_0143</strain>
        <strain evidence="8">Aa_0143</strain>
    </source>
</reference>
<dbReference type="Proteomes" id="UP000292665">
    <property type="component" value="Unassembled WGS sequence"/>
</dbReference>
<feature type="transmembrane region" description="Helical" evidence="5">
    <location>
        <begin position="211"/>
        <end position="235"/>
    </location>
</feature>
<feature type="transmembrane region" description="Helical" evidence="5">
    <location>
        <begin position="102"/>
        <end position="120"/>
    </location>
</feature>
<organism evidence="7 9">
    <name type="scientific">[Ruminococcus] torques</name>
    <dbReference type="NCBI Taxonomy" id="33039"/>
    <lineage>
        <taxon>Bacteria</taxon>
        <taxon>Bacillati</taxon>
        <taxon>Bacillota</taxon>
        <taxon>Clostridia</taxon>
        <taxon>Lachnospirales</taxon>
        <taxon>Lachnospiraceae</taxon>
        <taxon>Mediterraneibacter</taxon>
    </lineage>
</organism>
<feature type="transmembrane region" description="Helical" evidence="5">
    <location>
        <begin position="140"/>
        <end position="159"/>
    </location>
</feature>
<proteinExistence type="predicted"/>
<comment type="subcellular location">
    <subcellularLocation>
        <location evidence="1">Membrane</location>
        <topology evidence="1">Multi-pass membrane protein</topology>
    </subcellularLocation>
</comment>
<reference evidence="7 9" key="1">
    <citation type="submission" date="2015-09" db="EMBL/GenBank/DDBJ databases">
        <authorList>
            <consortium name="Pathogen Informatics"/>
        </authorList>
    </citation>
    <scope>NUCLEOTIDE SEQUENCE [LARGE SCALE GENOMIC DNA]</scope>
    <source>
        <strain evidence="7 9">2789STDY5834841</strain>
    </source>
</reference>
<feature type="transmembrane region" description="Helical" evidence="5">
    <location>
        <begin position="171"/>
        <end position="199"/>
    </location>
</feature>
<feature type="transmembrane region" description="Helical" evidence="5">
    <location>
        <begin position="369"/>
        <end position="388"/>
    </location>
</feature>
<dbReference type="GO" id="GO:0016020">
    <property type="term" value="C:membrane"/>
    <property type="evidence" value="ECO:0007669"/>
    <property type="project" value="UniProtKB-SubCell"/>
</dbReference>
<dbReference type="InterPro" id="IPR007016">
    <property type="entry name" value="O-antigen_ligase-rel_domated"/>
</dbReference>
<evidence type="ECO:0000256" key="3">
    <source>
        <dbReference type="ARBA" id="ARBA00022989"/>
    </source>
</evidence>
<evidence type="ECO:0000259" key="6">
    <source>
        <dbReference type="Pfam" id="PF04932"/>
    </source>
</evidence>
<evidence type="ECO:0000313" key="10">
    <source>
        <dbReference type="Proteomes" id="UP000292665"/>
    </source>
</evidence>
<feature type="transmembrane region" description="Helical" evidence="5">
    <location>
        <begin position="48"/>
        <end position="70"/>
    </location>
</feature>
<dbReference type="PANTHER" id="PTHR37422:SF21">
    <property type="entry name" value="EXOQ-LIKE PROTEIN"/>
    <property type="match status" value="1"/>
</dbReference>
<dbReference type="EMBL" id="CYZO01000039">
    <property type="protein sequence ID" value="CUO38066.1"/>
    <property type="molecule type" value="Genomic_DNA"/>
</dbReference>
<evidence type="ECO:0000313" key="8">
    <source>
        <dbReference type="EMBL" id="RYS76148.1"/>
    </source>
</evidence>
<feature type="transmembrane region" description="Helical" evidence="5">
    <location>
        <begin position="76"/>
        <end position="95"/>
    </location>
</feature>
<evidence type="ECO:0000313" key="7">
    <source>
        <dbReference type="EMBL" id="CUO38066.1"/>
    </source>
</evidence>
<keyword evidence="4 5" id="KW-0472">Membrane</keyword>
<evidence type="ECO:0000256" key="2">
    <source>
        <dbReference type="ARBA" id="ARBA00022692"/>
    </source>
</evidence>
<dbReference type="AlphaFoldDB" id="A0A174EN68"/>
<evidence type="ECO:0000256" key="1">
    <source>
        <dbReference type="ARBA" id="ARBA00004141"/>
    </source>
</evidence>
<sequence>MLILMTCIVIVGILGGGYYVSVSAVTGIVLTGVLFYRMYVKKRITAAWDLNMAAFAVLVFGYLLSCLWAVDSGMALMGVVKFLPLLLFYVLVSGLTDEREKMIASLPMLGCLMTAFSFVMMQFEVFEQWVSVAGRLSGFFQYPNTYALFMLICLILVMWRFDYKKIDWLDIVYGVAAVFGIIMSGSRTVFVLTAVAVIWVFAAKSSGKKVIISVLAAGAVVAVILAVAAGSAGILERFTNISFGASTFLGRILYVQDALPLILKHPFGLGYYGYYFIQQSVQTGVYTVVNAHNELIQILLDAGVIPAVFMGAAVLRSVFTKRTQSRNRIVLSIMILHSLFDYDFQFLAMGFVLILFLDMRNIKTQKVPVLTGTVVGLTGAAAAALSIMCGVSDVCYTSGNYKAAEKVYSGNTMAQLALLTKADKAEEMKAIAEKVIVDNQSVSLPYSALAQAAFADGDVEQFTEYKLKAIELAPYQYEEYENYLEVLVYCNDLYHQMGDKDGVRFCVEKAEEIPKMLEQVKENTSALGWKIVDRPQVTLSHENLEIIEDMRRRMDE</sequence>
<gene>
    <name evidence="8" type="ORF">EAI93_13530</name>
    <name evidence="7" type="ORF">ERS852456_02401</name>
</gene>
<dbReference type="Proteomes" id="UP000095787">
    <property type="component" value="Unassembled WGS sequence"/>
</dbReference>
<dbReference type="EMBL" id="RCYR01000051">
    <property type="protein sequence ID" value="RYS76148.1"/>
    <property type="molecule type" value="Genomic_DNA"/>
</dbReference>
<feature type="transmembrane region" description="Helical" evidence="5">
    <location>
        <begin position="339"/>
        <end position="357"/>
    </location>
</feature>
<evidence type="ECO:0000313" key="9">
    <source>
        <dbReference type="Proteomes" id="UP000095787"/>
    </source>
</evidence>